<keyword evidence="7" id="KW-0539">Nucleus</keyword>
<dbReference type="InterPro" id="IPR004130">
    <property type="entry name" value="Gpn"/>
</dbReference>
<evidence type="ECO:0000256" key="10">
    <source>
        <dbReference type="SAM" id="MobiDB-lite"/>
    </source>
</evidence>
<evidence type="ECO:0000256" key="5">
    <source>
        <dbReference type="ARBA" id="ARBA00023054"/>
    </source>
</evidence>
<evidence type="ECO:0000256" key="6">
    <source>
        <dbReference type="ARBA" id="ARBA00023134"/>
    </source>
</evidence>
<evidence type="ECO:0000256" key="1">
    <source>
        <dbReference type="ARBA" id="ARBA00005290"/>
    </source>
</evidence>
<dbReference type="PANTHER" id="PTHR21231">
    <property type="entry name" value="XPA-BINDING PROTEIN 1-RELATED"/>
    <property type="match status" value="1"/>
</dbReference>
<evidence type="ECO:0000313" key="13">
    <source>
        <dbReference type="Proteomes" id="UP001515480"/>
    </source>
</evidence>
<gene>
    <name evidence="12" type="ORF">AB1Y20_016497</name>
</gene>
<dbReference type="GO" id="GO:0003924">
    <property type="term" value="F:GTPase activity"/>
    <property type="evidence" value="ECO:0007669"/>
    <property type="project" value="InterPro"/>
</dbReference>
<reference evidence="12 13" key="1">
    <citation type="journal article" date="2024" name="Science">
        <title>Giant polyketide synthase enzymes in the biosynthesis of giant marine polyether toxins.</title>
        <authorList>
            <person name="Fallon T.R."/>
            <person name="Shende V.V."/>
            <person name="Wierzbicki I.H."/>
            <person name="Pendleton A.L."/>
            <person name="Watervoot N.F."/>
            <person name="Auber R.P."/>
            <person name="Gonzalez D.J."/>
            <person name="Wisecaver J.H."/>
            <person name="Moore B.S."/>
        </authorList>
    </citation>
    <scope>NUCLEOTIDE SEQUENCE [LARGE SCALE GENOMIC DNA]</scope>
    <source>
        <strain evidence="12 13">12B1</strain>
    </source>
</reference>
<evidence type="ECO:0000256" key="3">
    <source>
        <dbReference type="ARBA" id="ARBA00022741"/>
    </source>
</evidence>
<comment type="similarity">
    <text evidence="1 9">Belongs to the GPN-loop GTPase family.</text>
</comment>
<comment type="subcellular location">
    <subcellularLocation>
        <location evidence="9">Cytoplasm</location>
    </subcellularLocation>
    <subcellularLocation>
        <location evidence="9">Nucleus</location>
    </subcellularLocation>
</comment>
<dbReference type="Pfam" id="PF03029">
    <property type="entry name" value="ATP_bind_1"/>
    <property type="match status" value="1"/>
</dbReference>
<dbReference type="InterPro" id="IPR003593">
    <property type="entry name" value="AAA+_ATPase"/>
</dbReference>
<evidence type="ECO:0000313" key="12">
    <source>
        <dbReference type="EMBL" id="KAL1495630.1"/>
    </source>
</evidence>
<feature type="compositionally biased region" description="Acidic residues" evidence="10">
    <location>
        <begin position="306"/>
        <end position="321"/>
    </location>
</feature>
<dbReference type="Gene3D" id="3.40.50.300">
    <property type="entry name" value="P-loop containing nucleotide triphosphate hydrolases"/>
    <property type="match status" value="1"/>
</dbReference>
<dbReference type="GO" id="GO:0005737">
    <property type="term" value="C:cytoplasm"/>
    <property type="evidence" value="ECO:0007669"/>
    <property type="project" value="UniProtKB-SubCell"/>
</dbReference>
<dbReference type="EMBL" id="JBGBPQ010000031">
    <property type="protein sequence ID" value="KAL1495630.1"/>
    <property type="molecule type" value="Genomic_DNA"/>
</dbReference>
<evidence type="ECO:0000256" key="9">
    <source>
        <dbReference type="RuleBase" id="RU365059"/>
    </source>
</evidence>
<dbReference type="InterPro" id="IPR030230">
    <property type="entry name" value="Gpn1/Npa3/XAB1"/>
</dbReference>
<feature type="compositionally biased region" description="Low complexity" evidence="10">
    <location>
        <begin position="406"/>
        <end position="424"/>
    </location>
</feature>
<organism evidence="12 13">
    <name type="scientific">Prymnesium parvum</name>
    <name type="common">Toxic golden alga</name>
    <dbReference type="NCBI Taxonomy" id="97485"/>
    <lineage>
        <taxon>Eukaryota</taxon>
        <taxon>Haptista</taxon>
        <taxon>Haptophyta</taxon>
        <taxon>Prymnesiophyceae</taxon>
        <taxon>Prymnesiales</taxon>
        <taxon>Prymnesiaceae</taxon>
        <taxon>Prymnesium</taxon>
    </lineage>
</organism>
<dbReference type="SUPFAM" id="SSF52540">
    <property type="entry name" value="P-loop containing nucleoside triphosphate hydrolases"/>
    <property type="match status" value="1"/>
</dbReference>
<feature type="region of interest" description="Disordered" evidence="10">
    <location>
        <begin position="267"/>
        <end position="424"/>
    </location>
</feature>
<evidence type="ECO:0000259" key="11">
    <source>
        <dbReference type="SMART" id="SM00382"/>
    </source>
</evidence>
<comment type="subunit">
    <text evidence="9">Binds to RNA polymerase II.</text>
</comment>
<dbReference type="AlphaFoldDB" id="A0AB34IBS2"/>
<evidence type="ECO:0000256" key="2">
    <source>
        <dbReference type="ARBA" id="ARBA00022490"/>
    </source>
</evidence>
<dbReference type="SMART" id="SM00382">
    <property type="entry name" value="AAA"/>
    <property type="match status" value="1"/>
</dbReference>
<evidence type="ECO:0000256" key="8">
    <source>
        <dbReference type="ARBA" id="ARBA00055682"/>
    </source>
</evidence>
<evidence type="ECO:0000256" key="4">
    <source>
        <dbReference type="ARBA" id="ARBA00022801"/>
    </source>
</evidence>
<accession>A0AB34IBS2</accession>
<comment type="function">
    <text evidence="8 9">Small GTPase required for proper nuclear import of RNA polymerase II (RNAPII). May act at an RNAP assembly step prior to nuclear import.</text>
</comment>
<dbReference type="GO" id="GO:0005525">
    <property type="term" value="F:GTP binding"/>
    <property type="evidence" value="ECO:0007669"/>
    <property type="project" value="UniProtKB-KW"/>
</dbReference>
<dbReference type="Proteomes" id="UP001515480">
    <property type="component" value="Unassembled WGS sequence"/>
</dbReference>
<proteinExistence type="inferred from homology"/>
<dbReference type="GO" id="GO:0005634">
    <property type="term" value="C:nucleus"/>
    <property type="evidence" value="ECO:0007669"/>
    <property type="project" value="UniProtKB-SubCell"/>
</dbReference>
<keyword evidence="2 9" id="KW-0963">Cytoplasm</keyword>
<evidence type="ECO:0000256" key="7">
    <source>
        <dbReference type="ARBA" id="ARBA00023242"/>
    </source>
</evidence>
<keyword evidence="4 9" id="KW-0378">Hydrolase</keyword>
<keyword evidence="6 9" id="KW-0342">GTP-binding</keyword>
<keyword evidence="3 9" id="KW-0547">Nucleotide-binding</keyword>
<keyword evidence="5" id="KW-0175">Coiled coil</keyword>
<protein>
    <recommendedName>
        <fullName evidence="9">GPN-loop GTPase</fullName>
        <ecNumber evidence="9">3.6.5.-</ecNumber>
    </recommendedName>
</protein>
<dbReference type="PANTHER" id="PTHR21231:SF8">
    <property type="entry name" value="GPN-LOOP GTPASE 1"/>
    <property type="match status" value="1"/>
</dbReference>
<dbReference type="CDD" id="cd17870">
    <property type="entry name" value="GPN1"/>
    <property type="match status" value="1"/>
</dbReference>
<dbReference type="EC" id="3.6.5.-" evidence="9"/>
<comment type="caution">
    <text evidence="12">The sequence shown here is derived from an EMBL/GenBank/DDBJ whole genome shotgun (WGS) entry which is preliminary data.</text>
</comment>
<feature type="domain" description="AAA+ ATPase" evidence="11">
    <location>
        <begin position="16"/>
        <end position="155"/>
    </location>
</feature>
<dbReference type="FunFam" id="3.40.50.300:FF:000888">
    <property type="entry name" value="GPN-loop GTPase 1"/>
    <property type="match status" value="1"/>
</dbReference>
<dbReference type="InterPro" id="IPR027417">
    <property type="entry name" value="P-loop_NTPase"/>
</dbReference>
<keyword evidence="13" id="KW-1185">Reference proteome</keyword>
<sequence length="424" mass="46050">MASTAESSSSPAPARVPTACIVIGMAGSGKTTLMQRLNAHLHEARTPYYLVNLDPAVSETPFGANVDIRDTVDYKEVMRQYQLGPNGGILTALNLFATRFEQVMQLVEKRAADLSYVLLDTPGQIEIFTWSASGQIISESLASSFPTVILYVVDTARCADAVTFMSNMLYACSILYKMKLPLLLAFNKVDVAPHATCLAWMHDFHAFSEALQAERSYMGSLAQSMALMLEEFYKTLTPVPVSALTGEGIDELLAAIDKAAVEFEEGYAKERASRSHSQQPAEETDADAHSLSRLGATVVPGFESADAPDDAGEEEVEEEEEGMGRRAPSHYCAHKPPIATVRGGTPPPTSSTRESSPTREKTTPRSRGTFAQSPEHRRRKSEIQTSFARAGYGALRGQPNWRGDVLTMTPSPTSLRTLSSDGNS</sequence>
<name>A0AB34IBS2_PRYPA</name>